<dbReference type="Pfam" id="PF13233">
    <property type="entry name" value="Complex1_LYR_2"/>
    <property type="match status" value="1"/>
</dbReference>
<keyword evidence="8" id="KW-0472">Membrane</keyword>
<dbReference type="GO" id="GO:0045271">
    <property type="term" value="C:respiratory chain complex I"/>
    <property type="evidence" value="ECO:0007669"/>
    <property type="project" value="InterPro"/>
</dbReference>
<sequence>MATFGRAHTIPARLAQKVRVSKSPAEQKQRVIQLYREWYRSAPEFVSMYTLPLSVERVRQSIRNNFERHRYVTDPQVVDVLLLKSRQDYQEAINQWKTPDHVLGMLSNVDRERAVEVLSKRTFLQKFYAGRDENAVLPAAEGVL</sequence>
<dbReference type="CDD" id="cd20266">
    <property type="entry name" value="Complex1_LYR_NDUFA6_LYRM6"/>
    <property type="match status" value="1"/>
</dbReference>
<dbReference type="GO" id="GO:0006979">
    <property type="term" value="P:response to oxidative stress"/>
    <property type="evidence" value="ECO:0007669"/>
    <property type="project" value="TreeGrafter"/>
</dbReference>
<proteinExistence type="inferred from homology"/>
<dbReference type="GO" id="GO:0005743">
    <property type="term" value="C:mitochondrial inner membrane"/>
    <property type="evidence" value="ECO:0007669"/>
    <property type="project" value="UniProtKB-SubCell"/>
</dbReference>
<dbReference type="OrthoDB" id="14535at2759"/>
<evidence type="ECO:0000256" key="7">
    <source>
        <dbReference type="ARBA" id="ARBA00023128"/>
    </source>
</evidence>
<comment type="similarity">
    <text evidence="2">Belongs to the complex I LYR family.</text>
</comment>
<keyword evidence="9" id="KW-0830">Ubiquinone</keyword>
<organism evidence="9 10">
    <name type="scientific">Pterulicium gracile</name>
    <dbReference type="NCBI Taxonomy" id="1884261"/>
    <lineage>
        <taxon>Eukaryota</taxon>
        <taxon>Fungi</taxon>
        <taxon>Dikarya</taxon>
        <taxon>Basidiomycota</taxon>
        <taxon>Agaricomycotina</taxon>
        <taxon>Agaricomycetes</taxon>
        <taxon>Agaricomycetidae</taxon>
        <taxon>Agaricales</taxon>
        <taxon>Pleurotineae</taxon>
        <taxon>Pterulaceae</taxon>
        <taxon>Pterulicium</taxon>
    </lineage>
</organism>
<evidence type="ECO:0000256" key="5">
    <source>
        <dbReference type="ARBA" id="ARBA00022792"/>
    </source>
</evidence>
<keyword evidence="3" id="KW-0813">Transport</keyword>
<protein>
    <submittedName>
        <fullName evidence="9">NADH-ubiquinone oxidoreductase Complex1 subunit</fullName>
    </submittedName>
</protein>
<evidence type="ECO:0000256" key="1">
    <source>
        <dbReference type="ARBA" id="ARBA00004443"/>
    </source>
</evidence>
<keyword evidence="5" id="KW-0999">Mitochondrion inner membrane</keyword>
<evidence type="ECO:0000313" key="10">
    <source>
        <dbReference type="Proteomes" id="UP000305067"/>
    </source>
</evidence>
<keyword evidence="7" id="KW-0496">Mitochondrion</keyword>
<evidence type="ECO:0000313" key="9">
    <source>
        <dbReference type="EMBL" id="TFK95271.1"/>
    </source>
</evidence>
<evidence type="ECO:0000256" key="3">
    <source>
        <dbReference type="ARBA" id="ARBA00022448"/>
    </source>
</evidence>
<dbReference type="InterPro" id="IPR045299">
    <property type="entry name" value="Complex1_LYR_NDUFA6_LYRM6"/>
</dbReference>
<dbReference type="EMBL" id="ML178896">
    <property type="protein sequence ID" value="TFK95271.1"/>
    <property type="molecule type" value="Genomic_DNA"/>
</dbReference>
<dbReference type="PANTHER" id="PTHR12964:SF0">
    <property type="entry name" value="NADH DEHYDROGENASE [UBIQUINONE] 1 ALPHA SUBCOMPLEX SUBUNIT 6"/>
    <property type="match status" value="1"/>
</dbReference>
<evidence type="ECO:0000256" key="4">
    <source>
        <dbReference type="ARBA" id="ARBA00022660"/>
    </source>
</evidence>
<dbReference type="STRING" id="1884261.A0A5C3Q0E4"/>
<evidence type="ECO:0000256" key="6">
    <source>
        <dbReference type="ARBA" id="ARBA00022982"/>
    </source>
</evidence>
<keyword evidence="10" id="KW-1185">Reference proteome</keyword>
<evidence type="ECO:0000256" key="2">
    <source>
        <dbReference type="ARBA" id="ARBA00009508"/>
    </source>
</evidence>
<keyword evidence="4" id="KW-0679">Respiratory chain</keyword>
<dbReference type="Proteomes" id="UP000305067">
    <property type="component" value="Unassembled WGS sequence"/>
</dbReference>
<keyword evidence="6" id="KW-0249">Electron transport</keyword>
<gene>
    <name evidence="9" type="ORF">BDV98DRAFT_537857</name>
</gene>
<comment type="subcellular location">
    <subcellularLocation>
        <location evidence="1">Mitochondrion inner membrane</location>
        <topology evidence="1">Peripheral membrane protein</topology>
        <orientation evidence="1">Matrix side</orientation>
    </subcellularLocation>
</comment>
<dbReference type="InterPro" id="IPR016488">
    <property type="entry name" value="NADH_Ub_cplx-1_asu_su-6"/>
</dbReference>
<dbReference type="AlphaFoldDB" id="A0A5C3Q0E4"/>
<evidence type="ECO:0000256" key="8">
    <source>
        <dbReference type="ARBA" id="ARBA00023136"/>
    </source>
</evidence>
<reference evidence="9 10" key="1">
    <citation type="journal article" date="2019" name="Nat. Ecol. Evol.">
        <title>Megaphylogeny resolves global patterns of mushroom evolution.</title>
        <authorList>
            <person name="Varga T."/>
            <person name="Krizsan K."/>
            <person name="Foldi C."/>
            <person name="Dima B."/>
            <person name="Sanchez-Garcia M."/>
            <person name="Sanchez-Ramirez S."/>
            <person name="Szollosi G.J."/>
            <person name="Szarkandi J.G."/>
            <person name="Papp V."/>
            <person name="Albert L."/>
            <person name="Andreopoulos W."/>
            <person name="Angelini C."/>
            <person name="Antonin V."/>
            <person name="Barry K.W."/>
            <person name="Bougher N.L."/>
            <person name="Buchanan P."/>
            <person name="Buyck B."/>
            <person name="Bense V."/>
            <person name="Catcheside P."/>
            <person name="Chovatia M."/>
            <person name="Cooper J."/>
            <person name="Damon W."/>
            <person name="Desjardin D."/>
            <person name="Finy P."/>
            <person name="Geml J."/>
            <person name="Haridas S."/>
            <person name="Hughes K."/>
            <person name="Justo A."/>
            <person name="Karasinski D."/>
            <person name="Kautmanova I."/>
            <person name="Kiss B."/>
            <person name="Kocsube S."/>
            <person name="Kotiranta H."/>
            <person name="LaButti K.M."/>
            <person name="Lechner B.E."/>
            <person name="Liimatainen K."/>
            <person name="Lipzen A."/>
            <person name="Lukacs Z."/>
            <person name="Mihaltcheva S."/>
            <person name="Morgado L.N."/>
            <person name="Niskanen T."/>
            <person name="Noordeloos M.E."/>
            <person name="Ohm R.A."/>
            <person name="Ortiz-Santana B."/>
            <person name="Ovrebo C."/>
            <person name="Racz N."/>
            <person name="Riley R."/>
            <person name="Savchenko A."/>
            <person name="Shiryaev A."/>
            <person name="Soop K."/>
            <person name="Spirin V."/>
            <person name="Szebenyi C."/>
            <person name="Tomsovsky M."/>
            <person name="Tulloss R.E."/>
            <person name="Uehling J."/>
            <person name="Grigoriev I.V."/>
            <person name="Vagvolgyi C."/>
            <person name="Papp T."/>
            <person name="Martin F.M."/>
            <person name="Miettinen O."/>
            <person name="Hibbett D.S."/>
            <person name="Nagy L.G."/>
        </authorList>
    </citation>
    <scope>NUCLEOTIDE SEQUENCE [LARGE SCALE GENOMIC DNA]</scope>
    <source>
        <strain evidence="9 10">CBS 309.79</strain>
    </source>
</reference>
<dbReference type="PANTHER" id="PTHR12964">
    <property type="entry name" value="NADH-UBIQUINONE OXIDOREDUCTASE B14 SUBUNIT"/>
    <property type="match status" value="1"/>
</dbReference>
<name>A0A5C3Q0E4_9AGAR</name>
<accession>A0A5C3Q0E4</accession>